<evidence type="ECO:0000313" key="2">
    <source>
        <dbReference type="EMBL" id="WLR97332.1"/>
    </source>
</evidence>
<name>A0AA50CMW7_9HYPH</name>
<keyword evidence="3" id="KW-1185">Reference proteome</keyword>
<dbReference type="InterPro" id="IPR021708">
    <property type="entry name" value="DUF3291"/>
</dbReference>
<feature type="domain" description="DUF3291" evidence="1">
    <location>
        <begin position="6"/>
        <end position="153"/>
    </location>
</feature>
<accession>A0AA50CMW7</accession>
<dbReference type="RefSeq" id="WP_306037330.1">
    <property type="nucleotide sequence ID" value="NZ_CP132302.1"/>
</dbReference>
<evidence type="ECO:0000259" key="1">
    <source>
        <dbReference type="Pfam" id="PF11695"/>
    </source>
</evidence>
<gene>
    <name evidence="2" type="ORF">Q9313_16865</name>
</gene>
<dbReference type="AlphaFoldDB" id="A0AA50CMW7"/>
<reference evidence="2 3" key="1">
    <citation type="submission" date="2023-08" db="EMBL/GenBank/DDBJ databases">
        <title>Pathogen: clinical or host-associated sample.</title>
        <authorList>
            <person name="Hergert J."/>
            <person name="Casey R."/>
            <person name="Wagner J."/>
            <person name="Young E.L."/>
            <person name="Oakeson K.F."/>
        </authorList>
    </citation>
    <scope>NUCLEOTIDE SEQUENCE [LARGE SCALE GENOMIC DNA]</scope>
    <source>
        <strain evidence="2 3">1760953</strain>
    </source>
</reference>
<protein>
    <submittedName>
        <fullName evidence="2">DUF3291 domain-containing protein</fullName>
    </submittedName>
</protein>
<dbReference type="Proteomes" id="UP001234585">
    <property type="component" value="Chromosome"/>
</dbReference>
<sequence>MRGHHLAVYNFGIHVDEYESDRVAGFRLREPFNFEAASRAEGYIGRSGYDEVPGPESWGEKVYPRFLAGSGFEDAPSSLSLWSSLESLMAFTYDGVHADALKHARNWNQRQAWPALVLWWVKEGARPVWADGAERLEHLADHGPTPRAFTFKKPFCPDGEPVVIDRDRVKAIGARNAVGQRDLLAAVRLLEP</sequence>
<evidence type="ECO:0000313" key="3">
    <source>
        <dbReference type="Proteomes" id="UP001234585"/>
    </source>
</evidence>
<proteinExistence type="predicted"/>
<dbReference type="EMBL" id="CP132302">
    <property type="protein sequence ID" value="WLR97332.1"/>
    <property type="molecule type" value="Genomic_DNA"/>
</dbReference>
<organism evidence="2 3">
    <name type="scientific">Shinella sumterensis</name>
    <dbReference type="NCBI Taxonomy" id="1967501"/>
    <lineage>
        <taxon>Bacteria</taxon>
        <taxon>Pseudomonadati</taxon>
        <taxon>Pseudomonadota</taxon>
        <taxon>Alphaproteobacteria</taxon>
        <taxon>Hyphomicrobiales</taxon>
        <taxon>Rhizobiaceae</taxon>
        <taxon>Shinella</taxon>
    </lineage>
</organism>
<dbReference type="Pfam" id="PF11695">
    <property type="entry name" value="DUF3291"/>
    <property type="match status" value="1"/>
</dbReference>